<sequence>MCLNETMRKSFVAFFLFLVLLAILLGLLWTKKSPESFIASTEQPLRSGIARCHYGGFTPILTCSYQAFQT</sequence>
<evidence type="ECO:0000313" key="1">
    <source>
        <dbReference type="EMBL" id="QHT90652.1"/>
    </source>
</evidence>
<organism evidence="1">
    <name type="scientific">viral metagenome</name>
    <dbReference type="NCBI Taxonomy" id="1070528"/>
    <lineage>
        <taxon>unclassified sequences</taxon>
        <taxon>metagenomes</taxon>
        <taxon>organismal metagenomes</taxon>
    </lineage>
</organism>
<accession>A0A6C0ICQ0</accession>
<name>A0A6C0ICQ0_9ZZZZ</name>
<protein>
    <submittedName>
        <fullName evidence="1">Uncharacterized protein</fullName>
    </submittedName>
</protein>
<dbReference type="AlphaFoldDB" id="A0A6C0ICQ0"/>
<reference evidence="1" key="1">
    <citation type="journal article" date="2020" name="Nature">
        <title>Giant virus diversity and host interactions through global metagenomics.</title>
        <authorList>
            <person name="Schulz F."/>
            <person name="Roux S."/>
            <person name="Paez-Espino D."/>
            <person name="Jungbluth S."/>
            <person name="Walsh D.A."/>
            <person name="Denef V.J."/>
            <person name="McMahon K.D."/>
            <person name="Konstantinidis K.T."/>
            <person name="Eloe-Fadrosh E.A."/>
            <person name="Kyrpides N.C."/>
            <person name="Woyke T."/>
        </authorList>
    </citation>
    <scope>NUCLEOTIDE SEQUENCE</scope>
    <source>
        <strain evidence="1">GVMAG-M-3300023184-71</strain>
    </source>
</reference>
<proteinExistence type="predicted"/>
<dbReference type="EMBL" id="MN740156">
    <property type="protein sequence ID" value="QHT90652.1"/>
    <property type="molecule type" value="Genomic_DNA"/>
</dbReference>